<evidence type="ECO:0000259" key="4">
    <source>
        <dbReference type="PROSITE" id="PS01124"/>
    </source>
</evidence>
<protein>
    <submittedName>
        <fullName evidence="5">Helix-turn-helix transcriptional regulator</fullName>
    </submittedName>
</protein>
<evidence type="ECO:0000256" key="3">
    <source>
        <dbReference type="ARBA" id="ARBA00023163"/>
    </source>
</evidence>
<dbReference type="InterPro" id="IPR050204">
    <property type="entry name" value="AraC_XylS_family_regulators"/>
</dbReference>
<organism evidence="5 6">
    <name type="scientific">Nocardiopsis changdeensis</name>
    <dbReference type="NCBI Taxonomy" id="2831969"/>
    <lineage>
        <taxon>Bacteria</taxon>
        <taxon>Bacillati</taxon>
        <taxon>Actinomycetota</taxon>
        <taxon>Actinomycetes</taxon>
        <taxon>Streptosporangiales</taxon>
        <taxon>Nocardiopsidaceae</taxon>
        <taxon>Nocardiopsis</taxon>
    </lineage>
</organism>
<keyword evidence="6" id="KW-1185">Reference proteome</keyword>
<dbReference type="Proteomes" id="UP000676079">
    <property type="component" value="Chromosome"/>
</dbReference>
<gene>
    <name evidence="5" type="ORF">KGD84_30340</name>
</gene>
<keyword evidence="1" id="KW-0805">Transcription regulation</keyword>
<reference evidence="5 6" key="1">
    <citation type="submission" date="2021-05" db="EMBL/GenBank/DDBJ databases">
        <title>Direct Submission.</title>
        <authorList>
            <person name="Li K."/>
            <person name="Gao J."/>
        </authorList>
    </citation>
    <scope>NUCLEOTIDE SEQUENCE [LARGE SCALE GENOMIC DNA]</scope>
    <source>
        <strain evidence="5 6">Mg02</strain>
    </source>
</reference>
<evidence type="ECO:0000256" key="2">
    <source>
        <dbReference type="ARBA" id="ARBA00023125"/>
    </source>
</evidence>
<dbReference type="PANTHER" id="PTHR46796">
    <property type="entry name" value="HTH-TYPE TRANSCRIPTIONAL ACTIVATOR RHAS-RELATED"/>
    <property type="match status" value="1"/>
</dbReference>
<dbReference type="InterPro" id="IPR018060">
    <property type="entry name" value="HTH_AraC"/>
</dbReference>
<dbReference type="Pfam" id="PF20240">
    <property type="entry name" value="DUF6597"/>
    <property type="match status" value="1"/>
</dbReference>
<evidence type="ECO:0000313" key="6">
    <source>
        <dbReference type="Proteomes" id="UP000676079"/>
    </source>
</evidence>
<proteinExistence type="predicted"/>
<dbReference type="PROSITE" id="PS01124">
    <property type="entry name" value="HTH_ARAC_FAMILY_2"/>
    <property type="match status" value="1"/>
</dbReference>
<sequence>MAEDARGIIDPDRGLTRFRLDRAAPEPGLARFVDRHWTASWELREPYTQRVLAHPVVNLVFTAGTAVVHGPTTRIGRRYLVGRGWALGVMFRPAGFRPFADRPLSDLVDLSLPAGEVLPGAAELEREARRLDPADPASAVPLTALVEEFLAGLAPAGRHPAEDTRDIAERVAADPAVTSVAELAEREGLGVRRLQRRFSDHLGLSPKTVIRRYRFYEAAERARLGERPDWGRLAADLGFSDQSHLTREFTSVIGVPPGRYSEATRAAR</sequence>
<dbReference type="EMBL" id="CP074133">
    <property type="protein sequence ID" value="QUX26294.1"/>
    <property type="molecule type" value="Genomic_DNA"/>
</dbReference>
<dbReference type="SMART" id="SM00342">
    <property type="entry name" value="HTH_ARAC"/>
    <property type="match status" value="1"/>
</dbReference>
<dbReference type="Gene3D" id="1.10.10.60">
    <property type="entry name" value="Homeodomain-like"/>
    <property type="match status" value="1"/>
</dbReference>
<keyword evidence="3" id="KW-0804">Transcription</keyword>
<evidence type="ECO:0000313" key="5">
    <source>
        <dbReference type="EMBL" id="QUX26294.1"/>
    </source>
</evidence>
<feature type="domain" description="HTH araC/xylS-type" evidence="4">
    <location>
        <begin position="162"/>
        <end position="263"/>
    </location>
</feature>
<accession>A0ABX8BYM4</accession>
<dbReference type="Pfam" id="PF12833">
    <property type="entry name" value="HTH_18"/>
    <property type="match status" value="1"/>
</dbReference>
<dbReference type="InterPro" id="IPR046532">
    <property type="entry name" value="DUF6597"/>
</dbReference>
<evidence type="ECO:0000256" key="1">
    <source>
        <dbReference type="ARBA" id="ARBA00023015"/>
    </source>
</evidence>
<name>A0ABX8BYM4_9ACTN</name>
<keyword evidence="2" id="KW-0238">DNA-binding</keyword>